<gene>
    <name evidence="2" type="ORF">DPMN_039730</name>
</gene>
<comment type="caution">
    <text evidence="2">The sequence shown here is derived from an EMBL/GenBank/DDBJ whole genome shotgun (WGS) entry which is preliminary data.</text>
</comment>
<proteinExistence type="predicted"/>
<dbReference type="Proteomes" id="UP000828390">
    <property type="component" value="Unassembled WGS sequence"/>
</dbReference>
<evidence type="ECO:0000313" key="2">
    <source>
        <dbReference type="EMBL" id="KAH3733304.1"/>
    </source>
</evidence>
<protein>
    <submittedName>
        <fullName evidence="2">Uncharacterized protein</fullName>
    </submittedName>
</protein>
<reference evidence="2" key="1">
    <citation type="journal article" date="2019" name="bioRxiv">
        <title>The Genome of the Zebra Mussel, Dreissena polymorpha: A Resource for Invasive Species Research.</title>
        <authorList>
            <person name="McCartney M.A."/>
            <person name="Auch B."/>
            <person name="Kono T."/>
            <person name="Mallez S."/>
            <person name="Zhang Y."/>
            <person name="Obille A."/>
            <person name="Becker A."/>
            <person name="Abrahante J.E."/>
            <person name="Garbe J."/>
            <person name="Badalamenti J.P."/>
            <person name="Herman A."/>
            <person name="Mangelson H."/>
            <person name="Liachko I."/>
            <person name="Sullivan S."/>
            <person name="Sone E.D."/>
            <person name="Koren S."/>
            <person name="Silverstein K.A.T."/>
            <person name="Beckman K.B."/>
            <person name="Gohl D.M."/>
        </authorList>
    </citation>
    <scope>NUCLEOTIDE SEQUENCE</scope>
    <source>
        <strain evidence="2">Duluth1</strain>
        <tissue evidence="2">Whole animal</tissue>
    </source>
</reference>
<feature type="region of interest" description="Disordered" evidence="1">
    <location>
        <begin position="1"/>
        <end position="31"/>
    </location>
</feature>
<name>A0A9D4CVC2_DREPO</name>
<reference evidence="2" key="2">
    <citation type="submission" date="2020-11" db="EMBL/GenBank/DDBJ databases">
        <authorList>
            <person name="McCartney M.A."/>
            <person name="Auch B."/>
            <person name="Kono T."/>
            <person name="Mallez S."/>
            <person name="Becker A."/>
            <person name="Gohl D.M."/>
            <person name="Silverstein K.A.T."/>
            <person name="Koren S."/>
            <person name="Bechman K.B."/>
            <person name="Herman A."/>
            <person name="Abrahante J.E."/>
            <person name="Garbe J."/>
        </authorList>
    </citation>
    <scope>NUCLEOTIDE SEQUENCE</scope>
    <source>
        <strain evidence="2">Duluth1</strain>
        <tissue evidence="2">Whole animal</tissue>
    </source>
</reference>
<sequence>MAKPSPLAIDKSTAKTVPSRNRSIHGYNDPLTYPPDLQYKWHPLPHPPDPWRQ</sequence>
<evidence type="ECO:0000256" key="1">
    <source>
        <dbReference type="SAM" id="MobiDB-lite"/>
    </source>
</evidence>
<accession>A0A9D4CVC2</accession>
<organism evidence="2 3">
    <name type="scientific">Dreissena polymorpha</name>
    <name type="common">Zebra mussel</name>
    <name type="synonym">Mytilus polymorpha</name>
    <dbReference type="NCBI Taxonomy" id="45954"/>
    <lineage>
        <taxon>Eukaryota</taxon>
        <taxon>Metazoa</taxon>
        <taxon>Spiralia</taxon>
        <taxon>Lophotrochozoa</taxon>
        <taxon>Mollusca</taxon>
        <taxon>Bivalvia</taxon>
        <taxon>Autobranchia</taxon>
        <taxon>Heteroconchia</taxon>
        <taxon>Euheterodonta</taxon>
        <taxon>Imparidentia</taxon>
        <taxon>Neoheterodontei</taxon>
        <taxon>Myida</taxon>
        <taxon>Dreissenoidea</taxon>
        <taxon>Dreissenidae</taxon>
        <taxon>Dreissena</taxon>
    </lineage>
</organism>
<keyword evidence="3" id="KW-1185">Reference proteome</keyword>
<evidence type="ECO:0000313" key="3">
    <source>
        <dbReference type="Proteomes" id="UP000828390"/>
    </source>
</evidence>
<dbReference type="AlphaFoldDB" id="A0A9D4CVC2"/>
<dbReference type="EMBL" id="JAIWYP010000011">
    <property type="protein sequence ID" value="KAH3733304.1"/>
    <property type="molecule type" value="Genomic_DNA"/>
</dbReference>